<dbReference type="Pfam" id="PF22936">
    <property type="entry name" value="Pol_BBD"/>
    <property type="match status" value="1"/>
</dbReference>
<accession>A0A6A3KXE0</accession>
<protein>
    <recommendedName>
        <fullName evidence="2">Retrovirus-related Pol polyprotein from transposon TNT 1-94-like beta-barrel domain-containing protein</fullName>
    </recommendedName>
</protein>
<evidence type="ECO:0000313" key="6">
    <source>
        <dbReference type="Proteomes" id="UP000435112"/>
    </source>
</evidence>
<feature type="compositionally biased region" description="Polar residues" evidence="1">
    <location>
        <begin position="448"/>
        <end position="465"/>
    </location>
</feature>
<dbReference type="InterPro" id="IPR054722">
    <property type="entry name" value="PolX-like_BBD"/>
</dbReference>
<evidence type="ECO:0000313" key="3">
    <source>
        <dbReference type="EMBL" id="KAE9012066.1"/>
    </source>
</evidence>
<dbReference type="AlphaFoldDB" id="A0A6A3KXE0"/>
<evidence type="ECO:0000256" key="1">
    <source>
        <dbReference type="SAM" id="MobiDB-lite"/>
    </source>
</evidence>
<feature type="region of interest" description="Disordered" evidence="1">
    <location>
        <begin position="439"/>
        <end position="504"/>
    </location>
</feature>
<dbReference type="Proteomes" id="UP000429607">
    <property type="component" value="Unassembled WGS sequence"/>
</dbReference>
<evidence type="ECO:0000313" key="4">
    <source>
        <dbReference type="EMBL" id="KAE9030661.1"/>
    </source>
</evidence>
<comment type="caution">
    <text evidence="3">The sequence shown here is derived from an EMBL/GenBank/DDBJ whole genome shotgun (WGS) entry which is preliminary data.</text>
</comment>
<feature type="region of interest" description="Disordered" evidence="1">
    <location>
        <begin position="1"/>
        <end position="61"/>
    </location>
</feature>
<dbReference type="OrthoDB" id="99409at2759"/>
<dbReference type="EMBL" id="QXFU01001055">
    <property type="protein sequence ID" value="KAE9012066.1"/>
    <property type="molecule type" value="Genomic_DNA"/>
</dbReference>
<proteinExistence type="predicted"/>
<gene>
    <name evidence="4" type="ORF">PR001_g11189</name>
    <name evidence="3" type="ORF">PR002_g14905</name>
</gene>
<dbReference type="Proteomes" id="UP000435112">
    <property type="component" value="Unassembled WGS sequence"/>
</dbReference>
<evidence type="ECO:0000259" key="2">
    <source>
        <dbReference type="Pfam" id="PF22936"/>
    </source>
</evidence>
<feature type="domain" description="Retrovirus-related Pol polyprotein from transposon TNT 1-94-like beta-barrel" evidence="2">
    <location>
        <begin position="617"/>
        <end position="701"/>
    </location>
</feature>
<feature type="compositionally biased region" description="Basic residues" evidence="1">
    <location>
        <begin position="473"/>
        <end position="490"/>
    </location>
</feature>
<feature type="compositionally biased region" description="Polar residues" evidence="1">
    <location>
        <begin position="138"/>
        <end position="149"/>
    </location>
</feature>
<reference evidence="5 6" key="1">
    <citation type="submission" date="2018-09" db="EMBL/GenBank/DDBJ databases">
        <title>Genomic investigation of the strawberry pathogen Phytophthora fragariae indicates pathogenicity is determined by transcriptional variation in three key races.</title>
        <authorList>
            <person name="Adams T.M."/>
            <person name="Armitage A.D."/>
            <person name="Sobczyk M.K."/>
            <person name="Bates H.J."/>
            <person name="Dunwell J.M."/>
            <person name="Nellist C.F."/>
            <person name="Harrison R.J."/>
        </authorList>
    </citation>
    <scope>NUCLEOTIDE SEQUENCE [LARGE SCALE GENOMIC DNA]</scope>
    <source>
        <strain evidence="4 5">SCRP249</strain>
        <strain evidence="3 6">SCRP324</strain>
    </source>
</reference>
<feature type="region of interest" description="Disordered" evidence="1">
    <location>
        <begin position="130"/>
        <end position="202"/>
    </location>
</feature>
<feature type="compositionally biased region" description="Polar residues" evidence="1">
    <location>
        <begin position="10"/>
        <end position="21"/>
    </location>
</feature>
<name>A0A6A3KXE0_9STRA</name>
<evidence type="ECO:0000313" key="5">
    <source>
        <dbReference type="Proteomes" id="UP000429607"/>
    </source>
</evidence>
<dbReference type="EMBL" id="QXFV01000682">
    <property type="protein sequence ID" value="KAE9030661.1"/>
    <property type="molecule type" value="Genomic_DNA"/>
</dbReference>
<organism evidence="3 6">
    <name type="scientific">Phytophthora rubi</name>
    <dbReference type="NCBI Taxonomy" id="129364"/>
    <lineage>
        <taxon>Eukaryota</taxon>
        <taxon>Sar</taxon>
        <taxon>Stramenopiles</taxon>
        <taxon>Oomycota</taxon>
        <taxon>Peronosporomycetes</taxon>
        <taxon>Peronosporales</taxon>
        <taxon>Peronosporaceae</taxon>
        <taxon>Phytophthora</taxon>
    </lineage>
</organism>
<sequence>MVAVTRSHRLQSMDTSRQVMSPNGALAGNDSENQARTSPADDDALLRPEDASSRPQADDVPLAHMSSGVAAAAEGASGARIDADAGDGQDVPPPASVRNAVLAACNSLGPRELLGMLLDQVEHRSRTNGADRAFSSMVADNQPRTGSSTGDDRNGAAHASQGVDGTHPLDLSTAHSPIGRGTAMANGSDPPSSSSSSVVSATNDPARNMRVHADAVPEVVVTGLHEVASQHTLMEAKNRAMLSREIKVIELDGHKKYDAWKQDLQLKLNEWGLMEFLEGTATLDADRAAIDPNYAFLFGERKTKSFSALALSLSIKLREEFKGPIETQDPAALYTALKVHFERGKENPIYLKREFYSRMLGRHEAVQQYIDGLRAIRRRIAESGDTITENELGRTILSNCVDVYPTVAIKHTEWAKSNTAVNLDVQEAVIQLETAEQAQREVRRSSGAGKTNGQGLQEQRKVTSVTGQGATAGKKRGARGKQSKQAKKPRLQPGPENRCSNCNSSEHWYCSCPKELTPELQMKKEAWLARKNKQATKAPSSMPPSIVNMFLRSSTTAEPHESDTGPALESTCRVQDPVGVGAMNRCVGNQPTAWPSMVIAHVSDPDHDPLPPDEVEWMLDGGSQRNVTGDLSLFARLRECSAGPPLLFGNGSLETTHIEGSVLMQVINQHNNQVEDRFLDEVAYSPNAPANVISQGYMQLQGGFHLSTSLDNHTAWLTKPELQLEFKMRDGIYYMRVPRKLKRVMDLMTSPVASKSKPITRLHSRMGHVGL</sequence>